<name>A0A7W6CJ66_9SPHN</name>
<keyword evidence="5 8" id="KW-0560">Oxidoreductase</keyword>
<accession>A0A7W6CJ66</accession>
<dbReference type="InterPro" id="IPR036291">
    <property type="entry name" value="NAD(P)-bd_dom_sf"/>
</dbReference>
<dbReference type="PROSITE" id="PS00059">
    <property type="entry name" value="ADH_ZINC"/>
    <property type="match status" value="1"/>
</dbReference>
<feature type="domain" description="Enoyl reductase (ER)" evidence="7">
    <location>
        <begin position="14"/>
        <end position="357"/>
    </location>
</feature>
<dbReference type="Gene3D" id="3.40.50.720">
    <property type="entry name" value="NAD(P)-binding Rossmann-like Domain"/>
    <property type="match status" value="1"/>
</dbReference>
<dbReference type="PANTHER" id="PTHR43350:SF2">
    <property type="entry name" value="GROES-LIKE ZINC-BINDING ALCOHOL DEHYDROGENASE FAMILY PROTEIN"/>
    <property type="match status" value="1"/>
</dbReference>
<dbReference type="EMBL" id="JACIDX010000026">
    <property type="protein sequence ID" value="MBB3957528.1"/>
    <property type="molecule type" value="Genomic_DNA"/>
</dbReference>
<gene>
    <name evidence="8" type="ORF">GGR38_004502</name>
</gene>
<dbReference type="EC" id="1.1.1.90" evidence="8"/>
<protein>
    <submittedName>
        <fullName evidence="8">Aryl-alcohol dehydrogenase</fullName>
        <ecNumber evidence="8">1.1.1.90</ecNumber>
    </submittedName>
</protein>
<reference evidence="8 9" key="1">
    <citation type="submission" date="2020-08" db="EMBL/GenBank/DDBJ databases">
        <title>Genomic Encyclopedia of Type Strains, Phase IV (KMG-IV): sequencing the most valuable type-strain genomes for metagenomic binning, comparative biology and taxonomic classification.</title>
        <authorList>
            <person name="Goeker M."/>
        </authorList>
    </citation>
    <scope>NUCLEOTIDE SEQUENCE [LARGE SCALE GENOMIC DNA]</scope>
    <source>
        <strain evidence="8 9">DSM 27057</strain>
    </source>
</reference>
<dbReference type="SUPFAM" id="SSF50129">
    <property type="entry name" value="GroES-like"/>
    <property type="match status" value="1"/>
</dbReference>
<evidence type="ECO:0000256" key="4">
    <source>
        <dbReference type="ARBA" id="ARBA00022833"/>
    </source>
</evidence>
<dbReference type="InterPro" id="IPR013149">
    <property type="entry name" value="ADH-like_C"/>
</dbReference>
<comment type="cofactor">
    <cofactor evidence="1 6">
        <name>Zn(2+)</name>
        <dbReference type="ChEBI" id="CHEBI:29105"/>
    </cofactor>
</comment>
<evidence type="ECO:0000256" key="3">
    <source>
        <dbReference type="ARBA" id="ARBA00022723"/>
    </source>
</evidence>
<organism evidence="8 9">
    <name type="scientific">Novosphingobium sediminicola</name>
    <dbReference type="NCBI Taxonomy" id="563162"/>
    <lineage>
        <taxon>Bacteria</taxon>
        <taxon>Pseudomonadati</taxon>
        <taxon>Pseudomonadota</taxon>
        <taxon>Alphaproteobacteria</taxon>
        <taxon>Sphingomonadales</taxon>
        <taxon>Sphingomonadaceae</taxon>
        <taxon>Novosphingobium</taxon>
    </lineage>
</organism>
<comment type="caution">
    <text evidence="8">The sequence shown here is derived from an EMBL/GenBank/DDBJ whole genome shotgun (WGS) entry which is preliminary data.</text>
</comment>
<evidence type="ECO:0000313" key="9">
    <source>
        <dbReference type="Proteomes" id="UP000548867"/>
    </source>
</evidence>
<dbReference type="Pfam" id="PF00107">
    <property type="entry name" value="ADH_zinc_N"/>
    <property type="match status" value="1"/>
</dbReference>
<dbReference type="SUPFAM" id="SSF51735">
    <property type="entry name" value="NAD(P)-binding Rossmann-fold domains"/>
    <property type="match status" value="1"/>
</dbReference>
<evidence type="ECO:0000256" key="6">
    <source>
        <dbReference type="RuleBase" id="RU361277"/>
    </source>
</evidence>
<evidence type="ECO:0000256" key="5">
    <source>
        <dbReference type="ARBA" id="ARBA00023002"/>
    </source>
</evidence>
<sequence>MGTQATAAVSRVAGEAPRLESVIIDDPRPGEVLVRLVATGVCHTDMVMRDGHLPVPLPVVLGHEGAGHVVAVGSGVDHVAPGDAVVLSFASCGACPSCDHDAPAYCHGFFPRNFLAMREDGSTAIHDGQGAVHSHIFGQSSFATYAIAHGRNTVKVDGDLPLELMGPLGCGFLTGAGAVLNALDVRAGQSIAVLGTGAVGMAAIMAARIRGAARIIAVDRSAQRVALALSLGATQGVVADGQSLADHGLVGLDHVLDTTGHVPLIEEAIMALGPQGQAGLLAAFAPGAQVKLDAAFVMSGGRVIRGIVEGSADPQSLIPQLIAYWREGLFPIERLVQFYPFTDIAQAIAAGESGAVIKPIVRM</sequence>
<dbReference type="InterPro" id="IPR011032">
    <property type="entry name" value="GroES-like_sf"/>
</dbReference>
<keyword evidence="3 6" id="KW-0479">Metal-binding</keyword>
<dbReference type="Gene3D" id="3.90.180.10">
    <property type="entry name" value="Medium-chain alcohol dehydrogenases, catalytic domain"/>
    <property type="match status" value="1"/>
</dbReference>
<dbReference type="InterPro" id="IPR002328">
    <property type="entry name" value="ADH_Zn_CS"/>
</dbReference>
<dbReference type="Proteomes" id="UP000548867">
    <property type="component" value="Unassembled WGS sequence"/>
</dbReference>
<comment type="similarity">
    <text evidence="2 6">Belongs to the zinc-containing alcohol dehydrogenase family.</text>
</comment>
<evidence type="ECO:0000259" key="7">
    <source>
        <dbReference type="SMART" id="SM00829"/>
    </source>
</evidence>
<evidence type="ECO:0000256" key="2">
    <source>
        <dbReference type="ARBA" id="ARBA00008072"/>
    </source>
</evidence>
<dbReference type="SMART" id="SM00829">
    <property type="entry name" value="PKS_ER"/>
    <property type="match status" value="1"/>
</dbReference>
<dbReference type="GO" id="GO:0008270">
    <property type="term" value="F:zinc ion binding"/>
    <property type="evidence" value="ECO:0007669"/>
    <property type="project" value="InterPro"/>
</dbReference>
<dbReference type="RefSeq" id="WP_183628915.1">
    <property type="nucleotide sequence ID" value="NZ_JACIDX010000026.1"/>
</dbReference>
<dbReference type="AlphaFoldDB" id="A0A7W6CJ66"/>
<dbReference type="CDD" id="cd08278">
    <property type="entry name" value="benzyl_alcohol_DH"/>
    <property type="match status" value="1"/>
</dbReference>
<keyword evidence="9" id="KW-1185">Reference proteome</keyword>
<proteinExistence type="inferred from homology"/>
<dbReference type="Pfam" id="PF08240">
    <property type="entry name" value="ADH_N"/>
    <property type="match status" value="1"/>
</dbReference>
<dbReference type="PANTHER" id="PTHR43350">
    <property type="entry name" value="NAD-DEPENDENT ALCOHOL DEHYDROGENASE"/>
    <property type="match status" value="1"/>
</dbReference>
<dbReference type="GO" id="GO:0018456">
    <property type="term" value="F:aryl-alcohol dehydrogenase (NAD+) activity"/>
    <property type="evidence" value="ECO:0007669"/>
    <property type="project" value="UniProtKB-EC"/>
</dbReference>
<evidence type="ECO:0000256" key="1">
    <source>
        <dbReference type="ARBA" id="ARBA00001947"/>
    </source>
</evidence>
<keyword evidence="4 6" id="KW-0862">Zinc</keyword>
<dbReference type="InterPro" id="IPR020843">
    <property type="entry name" value="ER"/>
</dbReference>
<dbReference type="InterPro" id="IPR013154">
    <property type="entry name" value="ADH-like_N"/>
</dbReference>
<evidence type="ECO:0000313" key="8">
    <source>
        <dbReference type="EMBL" id="MBB3957528.1"/>
    </source>
</evidence>